<sequence>MFSPSLLTLIYSIFSNFTLLSLPYINTFSSHSKRHSFIHSIFFVSPFPFHFPIPIPSSISSSLSLHFLSIFLLHSLVAKFCIFKQGEEEEEGAVKIISSIIHLEGLLPRFKIQPSSSPSPSPLTVILIPPYLCLLVYIYSLFHFCK</sequence>
<comment type="caution">
    <text evidence="2">The sequence shown here is derived from an EMBL/GenBank/DDBJ whole genome shotgun (WGS) entry which is preliminary data.</text>
</comment>
<organism evidence="2 3">
    <name type="scientific">Rosa chinensis</name>
    <name type="common">China rose</name>
    <dbReference type="NCBI Taxonomy" id="74649"/>
    <lineage>
        <taxon>Eukaryota</taxon>
        <taxon>Viridiplantae</taxon>
        <taxon>Streptophyta</taxon>
        <taxon>Embryophyta</taxon>
        <taxon>Tracheophyta</taxon>
        <taxon>Spermatophyta</taxon>
        <taxon>Magnoliopsida</taxon>
        <taxon>eudicotyledons</taxon>
        <taxon>Gunneridae</taxon>
        <taxon>Pentapetalae</taxon>
        <taxon>rosids</taxon>
        <taxon>fabids</taxon>
        <taxon>Rosales</taxon>
        <taxon>Rosaceae</taxon>
        <taxon>Rosoideae</taxon>
        <taxon>Rosoideae incertae sedis</taxon>
        <taxon>Rosa</taxon>
    </lineage>
</organism>
<evidence type="ECO:0000313" key="3">
    <source>
        <dbReference type="Proteomes" id="UP000238479"/>
    </source>
</evidence>
<name>A0A2P6P697_ROSCH</name>
<feature type="transmembrane region" description="Helical" evidence="1">
    <location>
        <begin position="6"/>
        <end position="25"/>
    </location>
</feature>
<keyword evidence="1" id="KW-0812">Transmembrane</keyword>
<reference evidence="2 3" key="1">
    <citation type="journal article" date="2018" name="Nat. Genet.">
        <title>The Rosa genome provides new insights in the design of modern roses.</title>
        <authorList>
            <person name="Bendahmane M."/>
        </authorList>
    </citation>
    <scope>NUCLEOTIDE SEQUENCE [LARGE SCALE GENOMIC DNA]</scope>
    <source>
        <strain evidence="3">cv. Old Blush</strain>
    </source>
</reference>
<feature type="transmembrane region" description="Helical" evidence="1">
    <location>
        <begin position="122"/>
        <end position="142"/>
    </location>
</feature>
<feature type="transmembrane region" description="Helical" evidence="1">
    <location>
        <begin position="37"/>
        <end position="57"/>
    </location>
</feature>
<accession>A0A2P6P697</accession>
<dbReference type="EMBL" id="PDCK01000045">
    <property type="protein sequence ID" value="PRQ17436.1"/>
    <property type="molecule type" value="Genomic_DNA"/>
</dbReference>
<keyword evidence="1" id="KW-0472">Membrane</keyword>
<gene>
    <name evidence="2" type="ORF">RchiOBHm_Chr7g0194971</name>
</gene>
<dbReference type="Proteomes" id="UP000238479">
    <property type="component" value="Chromosome 7"/>
</dbReference>
<keyword evidence="3" id="KW-1185">Reference proteome</keyword>
<dbReference type="Gramene" id="PRQ17436">
    <property type="protein sequence ID" value="PRQ17436"/>
    <property type="gene ID" value="RchiOBHm_Chr7g0194971"/>
</dbReference>
<protein>
    <submittedName>
        <fullName evidence="2">Uncharacterized protein</fullName>
    </submittedName>
</protein>
<proteinExistence type="predicted"/>
<dbReference type="AlphaFoldDB" id="A0A2P6P697"/>
<evidence type="ECO:0000313" key="2">
    <source>
        <dbReference type="EMBL" id="PRQ17436.1"/>
    </source>
</evidence>
<keyword evidence="1" id="KW-1133">Transmembrane helix</keyword>
<evidence type="ECO:0000256" key="1">
    <source>
        <dbReference type="SAM" id="Phobius"/>
    </source>
</evidence>